<dbReference type="RefSeq" id="WP_150893752.1">
    <property type="nucleotide sequence ID" value="NZ_VYUY01000015.1"/>
</dbReference>
<dbReference type="EMBL" id="VYUY01000015">
    <property type="protein sequence ID" value="KAA9132136.1"/>
    <property type="molecule type" value="Genomic_DNA"/>
</dbReference>
<gene>
    <name evidence="5" type="ORF">F6B40_10435</name>
</gene>
<dbReference type="InterPro" id="IPR015168">
    <property type="entry name" value="SsuA/THI5"/>
</dbReference>
<evidence type="ECO:0000313" key="5">
    <source>
        <dbReference type="EMBL" id="KAA9132136.1"/>
    </source>
</evidence>
<feature type="domain" description="SsuA/THI5-like" evidence="4">
    <location>
        <begin position="65"/>
        <end position="272"/>
    </location>
</feature>
<dbReference type="GO" id="GO:0042918">
    <property type="term" value="P:alkanesulfonate transmembrane transport"/>
    <property type="evidence" value="ECO:0007669"/>
    <property type="project" value="TreeGrafter"/>
</dbReference>
<comment type="subcellular location">
    <subcellularLocation>
        <location evidence="1">Periplasm</location>
    </subcellularLocation>
</comment>
<dbReference type="PANTHER" id="PTHR30024:SF47">
    <property type="entry name" value="TAURINE-BINDING PERIPLASMIC PROTEIN"/>
    <property type="match status" value="1"/>
</dbReference>
<dbReference type="SUPFAM" id="SSF53850">
    <property type="entry name" value="Periplasmic binding protein-like II"/>
    <property type="match status" value="1"/>
</dbReference>
<comment type="similarity">
    <text evidence="2">Belongs to the bacterial solute-binding protein SsuA/TauA family.</text>
</comment>
<comment type="caution">
    <text evidence="5">The sequence shown here is derived from an EMBL/GenBank/DDBJ whole genome shotgun (WGS) entry which is preliminary data.</text>
</comment>
<evidence type="ECO:0000256" key="3">
    <source>
        <dbReference type="ARBA" id="ARBA00022729"/>
    </source>
</evidence>
<evidence type="ECO:0000313" key="6">
    <source>
        <dbReference type="Proteomes" id="UP000326838"/>
    </source>
</evidence>
<organism evidence="5 6">
    <name type="scientific">Microbacterium caowuchunii</name>
    <dbReference type="NCBI Taxonomy" id="2614638"/>
    <lineage>
        <taxon>Bacteria</taxon>
        <taxon>Bacillati</taxon>
        <taxon>Actinomycetota</taxon>
        <taxon>Actinomycetes</taxon>
        <taxon>Micrococcales</taxon>
        <taxon>Microbacteriaceae</taxon>
        <taxon>Microbacterium</taxon>
    </lineage>
</organism>
<dbReference type="Gene3D" id="3.40.190.10">
    <property type="entry name" value="Periplasmic binding protein-like II"/>
    <property type="match status" value="2"/>
</dbReference>
<dbReference type="PANTHER" id="PTHR30024">
    <property type="entry name" value="ALIPHATIC SULFONATES-BINDING PROTEIN-RELATED"/>
    <property type="match status" value="1"/>
</dbReference>
<dbReference type="PROSITE" id="PS51257">
    <property type="entry name" value="PROKAR_LIPOPROTEIN"/>
    <property type="match status" value="1"/>
</dbReference>
<proteinExistence type="inferred from homology"/>
<keyword evidence="3" id="KW-0732">Signal</keyword>
<sequence>MRTLRMTAVAAVAAAGLLLTACSGGGGSLSGETSAPDADSSGSGELIPVTVGLLPIAAAAAVQMGIDAGAFEEQGLDVTVQIGQGGAALLPAVANGDIQFAVGNPLSVLVAASQGLEMNIIAGYSSVDVPADKLPTGVLVKSDSGITTWKDLEGKKVAVNAFNTQGDLSIMGSVEQDGGDPTAVEFTEIAFPDQLAQLEQGNIDAAWVPEPFVGAGLATEGVELLGEPMGNVIPGLSSMVTFTSAAYAAENPEIVEKFRAGIAASTDMAMADTDAYRDVIVSYTKMPADVVANINLEKLSADLDPSIIEDLTTLALKYEFLGSEPDLKKVLVLE</sequence>
<keyword evidence="6" id="KW-1185">Reference proteome</keyword>
<dbReference type="GO" id="GO:0042597">
    <property type="term" value="C:periplasmic space"/>
    <property type="evidence" value="ECO:0007669"/>
    <property type="project" value="UniProtKB-SubCell"/>
</dbReference>
<dbReference type="Pfam" id="PF09084">
    <property type="entry name" value="NMT1"/>
    <property type="match status" value="1"/>
</dbReference>
<dbReference type="Proteomes" id="UP000326838">
    <property type="component" value="Unassembled WGS sequence"/>
</dbReference>
<accession>A0A5N0TE62</accession>
<evidence type="ECO:0000256" key="1">
    <source>
        <dbReference type="ARBA" id="ARBA00004418"/>
    </source>
</evidence>
<dbReference type="AlphaFoldDB" id="A0A5N0TE62"/>
<reference evidence="6" key="1">
    <citation type="submission" date="2019-09" db="EMBL/GenBank/DDBJ databases">
        <title>Mumia zhuanghuii sp. nov. isolated from the intestinal contents of plateau pika (Ochotona curzoniae) in the Qinghai-Tibet plateau of China.</title>
        <authorList>
            <person name="Tian Z."/>
        </authorList>
    </citation>
    <scope>NUCLEOTIDE SEQUENCE [LARGE SCALE GENOMIC DNA]</scope>
    <source>
        <strain evidence="6">L-033</strain>
    </source>
</reference>
<evidence type="ECO:0000256" key="2">
    <source>
        <dbReference type="ARBA" id="ARBA00010742"/>
    </source>
</evidence>
<protein>
    <submittedName>
        <fullName evidence="5">Transporter substrate-binding domain-containing protein</fullName>
    </submittedName>
</protein>
<evidence type="ECO:0000259" key="4">
    <source>
        <dbReference type="Pfam" id="PF09084"/>
    </source>
</evidence>
<name>A0A5N0TE62_9MICO</name>